<feature type="non-terminal residue" evidence="2">
    <location>
        <position position="305"/>
    </location>
</feature>
<organism evidence="2">
    <name type="scientific">marine sediment metagenome</name>
    <dbReference type="NCBI Taxonomy" id="412755"/>
    <lineage>
        <taxon>unclassified sequences</taxon>
        <taxon>metagenomes</taxon>
        <taxon>ecological metagenomes</taxon>
    </lineage>
</organism>
<dbReference type="EMBL" id="LAZR01047393">
    <property type="protein sequence ID" value="KKK94327.1"/>
    <property type="molecule type" value="Genomic_DNA"/>
</dbReference>
<evidence type="ECO:0000256" key="1">
    <source>
        <dbReference type="SAM" id="MobiDB-lite"/>
    </source>
</evidence>
<feature type="compositionally biased region" description="Gly residues" evidence="1">
    <location>
        <begin position="33"/>
        <end position="43"/>
    </location>
</feature>
<reference evidence="2" key="1">
    <citation type="journal article" date="2015" name="Nature">
        <title>Complex archaea that bridge the gap between prokaryotes and eukaryotes.</title>
        <authorList>
            <person name="Spang A."/>
            <person name="Saw J.H."/>
            <person name="Jorgensen S.L."/>
            <person name="Zaremba-Niedzwiedzka K."/>
            <person name="Martijn J."/>
            <person name="Lind A.E."/>
            <person name="van Eijk R."/>
            <person name="Schleper C."/>
            <person name="Guy L."/>
            <person name="Ettema T.J."/>
        </authorList>
    </citation>
    <scope>NUCLEOTIDE SEQUENCE</scope>
</reference>
<accession>A0A0F8ZKH3</accession>
<name>A0A0F8ZKH3_9ZZZZ</name>
<feature type="compositionally biased region" description="Low complexity" evidence="1">
    <location>
        <begin position="14"/>
        <end position="23"/>
    </location>
</feature>
<dbReference type="AlphaFoldDB" id="A0A0F8ZKH3"/>
<comment type="caution">
    <text evidence="2">The sequence shown here is derived from an EMBL/GenBank/DDBJ whole genome shotgun (WGS) entry which is preliminary data.</text>
</comment>
<proteinExistence type="predicted"/>
<protein>
    <submittedName>
        <fullName evidence="2">Uncharacterized protein</fullName>
    </submittedName>
</protein>
<feature type="region of interest" description="Disordered" evidence="1">
    <location>
        <begin position="1"/>
        <end position="59"/>
    </location>
</feature>
<sequence>MADPGLGRRPPRFTGGATAGTGTRADPFRAVPRGGGRGAGRGAGRAAPPPRTATQSQRVAKNTALNQINSLIQSATGAERTRLISERIKISNIDARDFDSATTSRVQSTISREQTKAAVARKASEEEIAELKAKELTQKEFVERRTLARLRAGTTLTTYTKYGQPPTAQKFGLDVLTPESRDELKKFKEEERERIAKETFERQERVAAGEPAEKLQYTTRQEFATSLYERQKEKGFVPEGRKIVAPSGYGTYAVLPPSAKFYPEYTPLKVEPKEKMSIWESGYEKYLKAEEKVSEKMPEWFPGLE</sequence>
<evidence type="ECO:0000313" key="2">
    <source>
        <dbReference type="EMBL" id="KKK94327.1"/>
    </source>
</evidence>
<gene>
    <name evidence="2" type="ORF">LCGC14_2683980</name>
</gene>